<dbReference type="PRINTS" id="PR00260">
    <property type="entry name" value="CHEMTRNSDUCR"/>
</dbReference>
<dbReference type="InterPro" id="IPR004090">
    <property type="entry name" value="Chemotax_Me-accpt_rcpt"/>
</dbReference>
<dbReference type="InterPro" id="IPR000014">
    <property type="entry name" value="PAS"/>
</dbReference>
<protein>
    <submittedName>
        <fullName evidence="12">Methyl-accepting chemotaxis protein</fullName>
    </submittedName>
</protein>
<dbReference type="PANTHER" id="PTHR43531:SF14">
    <property type="entry name" value="METHYL-ACCEPTING CHEMOTAXIS PROTEIN I-RELATED"/>
    <property type="match status" value="1"/>
</dbReference>
<dbReference type="EMBL" id="CP042425">
    <property type="protein sequence ID" value="QEL20586.1"/>
    <property type="molecule type" value="Genomic_DNA"/>
</dbReference>
<comment type="subcellular location">
    <subcellularLocation>
        <location evidence="1">Membrane</location>
    </subcellularLocation>
</comment>
<evidence type="ECO:0000256" key="3">
    <source>
        <dbReference type="ARBA" id="ARBA00029447"/>
    </source>
</evidence>
<dbReference type="InterPro" id="IPR051310">
    <property type="entry name" value="MCP_chemotaxis"/>
</dbReference>
<keyword evidence="13" id="KW-1185">Reference proteome</keyword>
<dbReference type="Pfam" id="PF08448">
    <property type="entry name" value="PAS_4"/>
    <property type="match status" value="1"/>
</dbReference>
<dbReference type="SMART" id="SM00283">
    <property type="entry name" value="MA"/>
    <property type="match status" value="1"/>
</dbReference>
<evidence type="ECO:0000259" key="9">
    <source>
        <dbReference type="PROSITE" id="PS50113"/>
    </source>
</evidence>
<feature type="transmembrane region" description="Helical" evidence="6">
    <location>
        <begin position="197"/>
        <end position="217"/>
    </location>
</feature>
<dbReference type="GO" id="GO:0004888">
    <property type="term" value="F:transmembrane signaling receptor activity"/>
    <property type="evidence" value="ECO:0007669"/>
    <property type="project" value="InterPro"/>
</dbReference>
<feature type="compositionally biased region" description="Low complexity" evidence="5">
    <location>
        <begin position="1183"/>
        <end position="1193"/>
    </location>
</feature>
<accession>A0A5C1ARG9</accession>
<keyword evidence="4" id="KW-0807">Transducer</keyword>
<dbReference type="InterPro" id="IPR000700">
    <property type="entry name" value="PAS-assoc_C"/>
</dbReference>
<dbReference type="InterPro" id="IPR004089">
    <property type="entry name" value="MCPsignal_dom"/>
</dbReference>
<feature type="domain" description="PAS" evidence="8">
    <location>
        <begin position="230"/>
        <end position="303"/>
    </location>
</feature>
<evidence type="ECO:0000313" key="13">
    <source>
        <dbReference type="Proteomes" id="UP000324974"/>
    </source>
</evidence>
<name>A0A5C1ARG9_9BACT</name>
<evidence type="ECO:0000259" key="7">
    <source>
        <dbReference type="PROSITE" id="PS50111"/>
    </source>
</evidence>
<comment type="similarity">
    <text evidence="3">Belongs to the methyl-accepting chemotaxis (MCP) protein family.</text>
</comment>
<dbReference type="Pfam" id="PF00015">
    <property type="entry name" value="MCPsignal"/>
    <property type="match status" value="1"/>
</dbReference>
<dbReference type="InterPro" id="IPR013656">
    <property type="entry name" value="PAS_4"/>
</dbReference>
<dbReference type="InterPro" id="IPR035965">
    <property type="entry name" value="PAS-like_dom_sf"/>
</dbReference>
<dbReference type="SMART" id="SM00091">
    <property type="entry name" value="PAS"/>
    <property type="match status" value="5"/>
</dbReference>
<dbReference type="KEGG" id="lrs:PX52LOC_07691"/>
<evidence type="ECO:0000256" key="5">
    <source>
        <dbReference type="SAM" id="MobiDB-lite"/>
    </source>
</evidence>
<dbReference type="Pfam" id="PF08447">
    <property type="entry name" value="PAS_3"/>
    <property type="match status" value="2"/>
</dbReference>
<dbReference type="PANTHER" id="PTHR43531">
    <property type="entry name" value="PROTEIN ICFG"/>
    <property type="match status" value="1"/>
</dbReference>
<evidence type="ECO:0000256" key="1">
    <source>
        <dbReference type="ARBA" id="ARBA00004370"/>
    </source>
</evidence>
<feature type="domain" description="PAS" evidence="8">
    <location>
        <begin position="355"/>
        <end position="400"/>
    </location>
</feature>
<evidence type="ECO:0000259" key="10">
    <source>
        <dbReference type="PROSITE" id="PS50192"/>
    </source>
</evidence>
<dbReference type="CDD" id="cd11386">
    <property type="entry name" value="MCP_signal"/>
    <property type="match status" value="1"/>
</dbReference>
<keyword evidence="6" id="KW-1133">Transmembrane helix</keyword>
<reference evidence="13" key="1">
    <citation type="submission" date="2019-08" db="EMBL/GenBank/DDBJ databases">
        <title>Limnoglobus roseus gen. nov., sp. nov., a novel freshwater planctomycete with a giant genome from the family Gemmataceae.</title>
        <authorList>
            <person name="Kulichevskaya I.S."/>
            <person name="Naumoff D.G."/>
            <person name="Miroshnikov K."/>
            <person name="Ivanova A."/>
            <person name="Philippov D.A."/>
            <person name="Hakobyan A."/>
            <person name="Rijpstra I.C."/>
            <person name="Sinninghe Damste J.S."/>
            <person name="Liesack W."/>
            <person name="Dedysh S.N."/>
        </authorList>
    </citation>
    <scope>NUCLEOTIDE SEQUENCE [LARGE SCALE GENOMIC DNA]</scope>
    <source>
        <strain evidence="13">PX52</strain>
    </source>
</reference>
<evidence type="ECO:0000313" key="12">
    <source>
        <dbReference type="EMBL" id="QEL20586.1"/>
    </source>
</evidence>
<dbReference type="Gene3D" id="3.30.450.20">
    <property type="entry name" value="PAS domain"/>
    <property type="match status" value="5"/>
</dbReference>
<dbReference type="GO" id="GO:0005886">
    <property type="term" value="C:plasma membrane"/>
    <property type="evidence" value="ECO:0007669"/>
    <property type="project" value="TreeGrafter"/>
</dbReference>
<dbReference type="CDD" id="cd00130">
    <property type="entry name" value="PAS"/>
    <property type="match status" value="4"/>
</dbReference>
<dbReference type="SMART" id="SM00086">
    <property type="entry name" value="PAC"/>
    <property type="match status" value="4"/>
</dbReference>
<keyword evidence="6" id="KW-0472">Membrane</keyword>
<dbReference type="SUPFAM" id="SSF55785">
    <property type="entry name" value="PYP-like sensor domain (PAS domain)"/>
    <property type="match status" value="4"/>
</dbReference>
<dbReference type="Proteomes" id="UP000324974">
    <property type="component" value="Chromosome"/>
</dbReference>
<keyword evidence="2" id="KW-0488">Methylation</keyword>
<feature type="transmembrane region" description="Helical" evidence="6">
    <location>
        <begin position="14"/>
        <end position="36"/>
    </location>
</feature>
<dbReference type="GO" id="GO:0007165">
    <property type="term" value="P:signal transduction"/>
    <property type="evidence" value="ECO:0007669"/>
    <property type="project" value="UniProtKB-KW"/>
</dbReference>
<feature type="domain" description="T-SNARE coiled-coil homology" evidence="10">
    <location>
        <begin position="1071"/>
        <end position="1133"/>
    </location>
</feature>
<dbReference type="FunFam" id="1.10.287.950:FF:000001">
    <property type="entry name" value="Methyl-accepting chemotaxis sensory transducer"/>
    <property type="match status" value="1"/>
</dbReference>
<dbReference type="GO" id="GO:0006935">
    <property type="term" value="P:chemotaxis"/>
    <property type="evidence" value="ECO:0007669"/>
    <property type="project" value="InterPro"/>
</dbReference>
<dbReference type="InterPro" id="IPR003660">
    <property type="entry name" value="HAMP_dom"/>
</dbReference>
<feature type="compositionally biased region" description="Gly residues" evidence="5">
    <location>
        <begin position="1202"/>
        <end position="1213"/>
    </location>
</feature>
<dbReference type="PROSITE" id="PS50192">
    <property type="entry name" value="T_SNARE"/>
    <property type="match status" value="1"/>
</dbReference>
<dbReference type="PROSITE" id="PS50113">
    <property type="entry name" value="PAC"/>
    <property type="match status" value="3"/>
</dbReference>
<keyword evidence="6" id="KW-0812">Transmembrane</keyword>
<feature type="domain" description="PAC" evidence="9">
    <location>
        <begin position="429"/>
        <end position="481"/>
    </location>
</feature>
<evidence type="ECO:0000259" key="11">
    <source>
        <dbReference type="PROSITE" id="PS50885"/>
    </source>
</evidence>
<evidence type="ECO:0000256" key="6">
    <source>
        <dbReference type="SAM" id="Phobius"/>
    </source>
</evidence>
<dbReference type="NCBIfam" id="TIGR00229">
    <property type="entry name" value="sensory_box"/>
    <property type="match status" value="4"/>
</dbReference>
<dbReference type="InterPro" id="IPR013655">
    <property type="entry name" value="PAS_fold_3"/>
</dbReference>
<dbReference type="AlphaFoldDB" id="A0A5C1ARG9"/>
<dbReference type="Gene3D" id="1.10.287.950">
    <property type="entry name" value="Methyl-accepting chemotaxis protein"/>
    <property type="match status" value="1"/>
</dbReference>
<dbReference type="InterPro" id="IPR000727">
    <property type="entry name" value="T_SNARE_dom"/>
</dbReference>
<gene>
    <name evidence="12" type="ORF">PX52LOC_07691</name>
</gene>
<evidence type="ECO:0000259" key="8">
    <source>
        <dbReference type="PROSITE" id="PS50112"/>
    </source>
</evidence>
<organism evidence="12 13">
    <name type="scientific">Limnoglobus roseus</name>
    <dbReference type="NCBI Taxonomy" id="2598579"/>
    <lineage>
        <taxon>Bacteria</taxon>
        <taxon>Pseudomonadati</taxon>
        <taxon>Planctomycetota</taxon>
        <taxon>Planctomycetia</taxon>
        <taxon>Gemmatales</taxon>
        <taxon>Gemmataceae</taxon>
        <taxon>Limnoglobus</taxon>
    </lineage>
</organism>
<dbReference type="RefSeq" id="WP_168219447.1">
    <property type="nucleotide sequence ID" value="NZ_CP042425.1"/>
</dbReference>
<dbReference type="InterPro" id="IPR001610">
    <property type="entry name" value="PAC"/>
</dbReference>
<sequence length="1213" mass="132718">MPSFLKRISDREKLLSPLVLCVLALAIIGWLSMVTIDRVKVGGPIDAEIINGKDLMSDVLPPPLYLVETHLSVQELAGAGDQTQVDRFLDKYTVLKKEYDERQAYWLKTLPPGAARDMVTGPLNKSATAYFDICEKQLLPAVKKKDVETAHELANGVLREKYAQQRAVVDQVVALMTADNEAKSKEAAESVQKNNRIMYAVLAIVPLIAGILAVLIVRKVTGKTNAALELAAEHARLVDGISRSQPVVEFALDGTVLKANDQFLAMMGYSHAEVSGRHHSLFVPAAQSSAHEYKDFWAALNRGEFQSVERQLVAKGGREVWIQATYNPILDKAGKPFKVVKFAKDITEQYKLREMTKTLSLVANETDNSVIITDVKGSIEYVNPGFTKLTGYSLEDARGKKPGHFLQGPMTDAKTKLRIRAKLDSGKPFYEEILNYKKNGEVYWTSVAINPIFDDKKNVVKFISVQANITDVKVQQLEFNSRLEAISRSMAFVELGTDGRILSANENFCKTMGYTLNEIKGQHHRMFVDADYANSAEYRTFWEKLNRGEFEISSYKRLAKGGREVWLHGSYNPILDFEGKVVKIIKYVSDHTAAVVRNADIEGQLAAISRAQAIIEFRLDGTIVAANENFLSVTGYRLDEVQSRNHSMLVDPAFAAGHEYREFWARLCRGEHFAAEFKRVGKGGKEVWLQASYNPILDLNGKPYKVVKYATDITAAKAMQLDGARTKSMLDSAPINVMFADREFKIRYANAATFQTLRTVEKYIPIKADNLLGQSIDVFHKRPEHQRQMIGDAKNLPHTAKIPLGPETLELNIAPVFDHTRTYIGAMVTWSIITEKLAMEKQIKEATEKEKAQAEELRTKIAAIQVSVDALAAGDFTQTIPDLGSDVVGSMAAALNKAVVTVRTTLEGVRDVSEQLNDASTQLAAASEEISSGAQEQASSLEETASTLEEITATVRQNSDSAQQARQLASGSRDVAEKGGQVVGNAVSAMDAINQSSKKIAEIITAIDEIAFQTNLLALNAAVEAARAGEQGRGFAVVAAEVRNLAQRSATAAKEIKALIQDSVKKVDAGTDLVNKSGATLTEIVTSVKRVTDIVTEIAAASREQSTGIDQVNKAVTQMDSVTQRNASQTEEMSATAQALNDQAAQLNDLVRRFKLSGGTPAAAAQLVKVGRPAPSRPKAKPRPVAAAAKAARNGVHELDQLGGGGDDGFTEF</sequence>
<dbReference type="Pfam" id="PF13426">
    <property type="entry name" value="PAS_9"/>
    <property type="match status" value="1"/>
</dbReference>
<proteinExistence type="inferred from homology"/>
<feature type="region of interest" description="Disordered" evidence="5">
    <location>
        <begin position="1171"/>
        <end position="1213"/>
    </location>
</feature>
<dbReference type="SMART" id="SM00304">
    <property type="entry name" value="HAMP"/>
    <property type="match status" value="1"/>
</dbReference>
<feature type="domain" description="HAMP" evidence="11">
    <location>
        <begin position="855"/>
        <end position="907"/>
    </location>
</feature>
<dbReference type="PROSITE" id="PS50111">
    <property type="entry name" value="CHEMOTAXIS_TRANSDUC_2"/>
    <property type="match status" value="1"/>
</dbReference>
<feature type="domain" description="PAC" evidence="9">
    <location>
        <begin position="306"/>
        <end position="358"/>
    </location>
</feature>
<feature type="domain" description="PAC" evidence="9">
    <location>
        <begin position="673"/>
        <end position="725"/>
    </location>
</feature>
<dbReference type="PROSITE" id="PS50885">
    <property type="entry name" value="HAMP"/>
    <property type="match status" value="1"/>
</dbReference>
<feature type="domain" description="Methyl-accepting transducer" evidence="7">
    <location>
        <begin position="912"/>
        <end position="1141"/>
    </location>
</feature>
<evidence type="ECO:0000256" key="2">
    <source>
        <dbReference type="ARBA" id="ARBA00022481"/>
    </source>
</evidence>
<dbReference type="PROSITE" id="PS50112">
    <property type="entry name" value="PAS"/>
    <property type="match status" value="2"/>
</dbReference>
<evidence type="ECO:0000256" key="4">
    <source>
        <dbReference type="PROSITE-ProRule" id="PRU00284"/>
    </source>
</evidence>
<dbReference type="SUPFAM" id="SSF58104">
    <property type="entry name" value="Methyl-accepting chemotaxis protein (MCP) signaling domain"/>
    <property type="match status" value="1"/>
</dbReference>